<keyword evidence="2" id="KW-1185">Reference proteome</keyword>
<dbReference type="RefSeq" id="WP_074792308.1">
    <property type="nucleotide sequence ID" value="NZ_FNZX01000022.1"/>
</dbReference>
<reference evidence="2" key="1">
    <citation type="submission" date="2016-10" db="EMBL/GenBank/DDBJ databases">
        <authorList>
            <person name="Varghese N."/>
        </authorList>
    </citation>
    <scope>NUCLEOTIDE SEQUENCE [LARGE SCALE GENOMIC DNA]</scope>
    <source>
        <strain evidence="2">ACV-9</strain>
    </source>
</reference>
<dbReference type="Proteomes" id="UP000182321">
    <property type="component" value="Unassembled WGS sequence"/>
</dbReference>
<dbReference type="EMBL" id="FNZX01000022">
    <property type="protein sequence ID" value="SEL07212.1"/>
    <property type="molecule type" value="Genomic_DNA"/>
</dbReference>
<organism evidence="1 2">
    <name type="scientific">Pseudobutyrivibrio ruminis</name>
    <dbReference type="NCBI Taxonomy" id="46206"/>
    <lineage>
        <taxon>Bacteria</taxon>
        <taxon>Bacillati</taxon>
        <taxon>Bacillota</taxon>
        <taxon>Clostridia</taxon>
        <taxon>Lachnospirales</taxon>
        <taxon>Lachnospiraceae</taxon>
        <taxon>Pseudobutyrivibrio</taxon>
    </lineage>
</organism>
<protein>
    <submittedName>
        <fullName evidence="1">Uncharacterized protein</fullName>
    </submittedName>
</protein>
<proteinExistence type="predicted"/>
<sequence>MSDYIRGVFWLIEGEILAVPFDSNIDFGVAKSGNNYNHKLLWEHVKPKKCNKPYYYYPRGRLEFSNKGKPLLYMNINIGEEFIPIIMEQFGLNDMPIIHYDGSKHYKCYLD</sequence>
<evidence type="ECO:0000313" key="1">
    <source>
        <dbReference type="EMBL" id="SEL07212.1"/>
    </source>
</evidence>
<dbReference type="AlphaFoldDB" id="A0A1H7M7W1"/>
<evidence type="ECO:0000313" key="2">
    <source>
        <dbReference type="Proteomes" id="UP000182321"/>
    </source>
</evidence>
<name>A0A1H7M7W1_9FIRM</name>
<accession>A0A1H7M7W1</accession>
<gene>
    <name evidence="1" type="ORF">SAMN02910377_02579</name>
</gene>